<protein>
    <submittedName>
        <fullName evidence="2">Uncharacterized protein</fullName>
    </submittedName>
</protein>
<organism evidence="2 3">
    <name type="scientific">Sphingomonas kaistensis</name>
    <dbReference type="NCBI Taxonomy" id="298708"/>
    <lineage>
        <taxon>Bacteria</taxon>
        <taxon>Pseudomonadati</taxon>
        <taxon>Pseudomonadota</taxon>
        <taxon>Alphaproteobacteria</taxon>
        <taxon>Sphingomonadales</taxon>
        <taxon>Sphingomonadaceae</taxon>
        <taxon>Sphingomonas</taxon>
    </lineage>
</organism>
<keyword evidence="3" id="KW-1185">Reference proteome</keyword>
<dbReference type="RefSeq" id="WP_338502848.1">
    <property type="nucleotide sequence ID" value="NZ_CP145607.1"/>
</dbReference>
<proteinExistence type="predicted"/>
<feature type="compositionally biased region" description="Polar residues" evidence="1">
    <location>
        <begin position="173"/>
        <end position="184"/>
    </location>
</feature>
<evidence type="ECO:0000313" key="3">
    <source>
        <dbReference type="Proteomes" id="UP001382935"/>
    </source>
</evidence>
<dbReference type="Proteomes" id="UP001382935">
    <property type="component" value="Chromosome"/>
</dbReference>
<reference evidence="2 3" key="1">
    <citation type="submission" date="2024-02" db="EMBL/GenBank/DDBJ databases">
        <title>Full genome sequence of Sphingomonas kaistensis.</title>
        <authorList>
            <person name="Poletto B.L."/>
            <person name="Silva G."/>
            <person name="Galante D."/>
            <person name="Campos K.R."/>
            <person name="Santos M.B.N."/>
            <person name="Sacchi C.T."/>
        </authorList>
    </citation>
    <scope>NUCLEOTIDE SEQUENCE [LARGE SCALE GENOMIC DNA]</scope>
    <source>
        <strain evidence="2 3">MA4R</strain>
    </source>
</reference>
<feature type="region of interest" description="Disordered" evidence="1">
    <location>
        <begin position="160"/>
        <end position="184"/>
    </location>
</feature>
<evidence type="ECO:0000256" key="1">
    <source>
        <dbReference type="SAM" id="MobiDB-lite"/>
    </source>
</evidence>
<dbReference type="EMBL" id="CP145607">
    <property type="protein sequence ID" value="WWM70222.1"/>
    <property type="molecule type" value="Genomic_DNA"/>
</dbReference>
<gene>
    <name evidence="2" type="ORF">V6R86_05890</name>
</gene>
<sequence length="184" mass="19854">MSAILPLFALAASLSDQPRLDVARVQDVVAAVQSCSRAVMGKAKVDHGALEAEGWKQDALQGIGVVRRKPGNAAIILANNGQSSSFPGNFMQEVCFVRAQLSSSDVPGTLADQITRLIKVQPIIIRNNRDQWLWSGPSVWVSQEPFDPDANGLPATQLGVMPAFQGWPRPTPDASSQNQNQEPR</sequence>
<evidence type="ECO:0000313" key="2">
    <source>
        <dbReference type="EMBL" id="WWM70222.1"/>
    </source>
</evidence>
<name>A0ABZ2G266_9SPHN</name>
<accession>A0ABZ2G266</accession>